<comment type="catalytic activity">
    <reaction evidence="8 9 10">
        <text>alpha-D-xylose = alpha-D-xylulofuranose</text>
        <dbReference type="Rhea" id="RHEA:22816"/>
        <dbReference type="ChEBI" id="CHEBI:28518"/>
        <dbReference type="ChEBI" id="CHEBI:188998"/>
        <dbReference type="EC" id="5.3.1.5"/>
    </reaction>
</comment>
<dbReference type="GO" id="GO:0042732">
    <property type="term" value="P:D-xylose metabolic process"/>
    <property type="evidence" value="ECO:0007669"/>
    <property type="project" value="UniProtKB-UniRule"/>
</dbReference>
<dbReference type="InterPro" id="IPR001998">
    <property type="entry name" value="Xylose_isomerase"/>
</dbReference>
<feature type="binding site" evidence="9">
    <location>
        <position position="279"/>
    </location>
    <ligand>
        <name>Mg(2+)</name>
        <dbReference type="ChEBI" id="CHEBI:18420"/>
        <label>2</label>
    </ligand>
</feature>
<comment type="subunit">
    <text evidence="2 9 11">Homotetramer.</text>
</comment>
<dbReference type="EC" id="5.3.1.5" evidence="3 9"/>
<dbReference type="EMBL" id="BAABLX010000080">
    <property type="protein sequence ID" value="GAA4962148.1"/>
    <property type="molecule type" value="Genomic_DNA"/>
</dbReference>
<feature type="binding site" evidence="9">
    <location>
        <position position="317"/>
    </location>
    <ligand>
        <name>Mg(2+)</name>
        <dbReference type="ChEBI" id="CHEBI:18420"/>
        <label>2</label>
    </ligand>
</feature>
<feature type="binding site" evidence="9">
    <location>
        <position position="315"/>
    </location>
    <ligand>
        <name>Mg(2+)</name>
        <dbReference type="ChEBI" id="CHEBI:18420"/>
        <label>2</label>
    </ligand>
</feature>
<evidence type="ECO:0000313" key="12">
    <source>
        <dbReference type="EMBL" id="GAA4962148.1"/>
    </source>
</evidence>
<dbReference type="Proteomes" id="UP001409585">
    <property type="component" value="Unassembled WGS sequence"/>
</dbReference>
<comment type="subcellular location">
    <subcellularLocation>
        <location evidence="9 11">Cytoplasm</location>
    </subcellularLocation>
</comment>
<evidence type="ECO:0000256" key="9">
    <source>
        <dbReference type="HAMAP-Rule" id="MF_00455"/>
    </source>
</evidence>
<dbReference type="PRINTS" id="PR00688">
    <property type="entry name" value="XYLOSISMRASE"/>
</dbReference>
<evidence type="ECO:0000256" key="8">
    <source>
        <dbReference type="ARBA" id="ARBA00033659"/>
    </source>
</evidence>
<feature type="binding site" evidence="9">
    <location>
        <position position="276"/>
    </location>
    <ligand>
        <name>Mg(2+)</name>
        <dbReference type="ChEBI" id="CHEBI:18420"/>
        <label>2</label>
    </ligand>
</feature>
<sequence>MSQPYFVGNKEYFPEIPAIQYEGKESDNPLAYKFYDKNKVIAGKTMQEHLRFAVCYWHTFCGKGSDPFGPDTQKFAWDEPSAPLDKAKAKLDAAFELFTKLDVPYWCFHDRDLAPEGASVAESESNLQTIAELAHARQKETGLKLLWGTANVFSHPRYMNGAATNPNFDVVTQAAAQVKSAIDATILLGGENYVFWGGREGYASLLNTNTAREQAHLAKFLQAARDYGRSQGFKGTFLIEPKPMEPTKHQYDFDAQTVIGFLRHHGLDGDFKLNIEANHATLAGHTFAHELQMCADANLLGSIDANRGDPQNGWDTDQFPTDLYDAVHGMMVVLENGGFTTGGLNFDAKVRRESVDMEDIFLGHIGGMDTFARGLEIAHRIQTESGLGARKLQRYSSFDSGPGADFEAGNLSLEAMRDLAAEKGEPTPISGKQEWYENIVNQYL</sequence>
<evidence type="ECO:0000256" key="7">
    <source>
        <dbReference type="ARBA" id="ARBA00023277"/>
    </source>
</evidence>
<evidence type="ECO:0000256" key="10">
    <source>
        <dbReference type="RuleBase" id="RU000609"/>
    </source>
</evidence>
<evidence type="ECO:0000256" key="5">
    <source>
        <dbReference type="ARBA" id="ARBA00022723"/>
    </source>
</evidence>
<dbReference type="GO" id="GO:0005737">
    <property type="term" value="C:cytoplasm"/>
    <property type="evidence" value="ECO:0007669"/>
    <property type="project" value="UniProtKB-SubCell"/>
</dbReference>
<feature type="active site" evidence="9">
    <location>
        <position position="109"/>
    </location>
</feature>
<feature type="binding site" evidence="9">
    <location>
        <position position="276"/>
    </location>
    <ligand>
        <name>Mg(2+)</name>
        <dbReference type="ChEBI" id="CHEBI:18420"/>
        <label>1</label>
    </ligand>
</feature>
<dbReference type="RefSeq" id="WP_345428353.1">
    <property type="nucleotide sequence ID" value="NZ_AP031496.1"/>
</dbReference>
<dbReference type="NCBIfam" id="TIGR02630">
    <property type="entry name" value="xylose_isom_A"/>
    <property type="match status" value="1"/>
</dbReference>
<feature type="active site" evidence="9">
    <location>
        <position position="112"/>
    </location>
</feature>
<keyword evidence="4 9" id="KW-0859">Xylose metabolism</keyword>
<dbReference type="FunFam" id="3.20.20.150:FF:000002">
    <property type="entry name" value="Xylose isomerase"/>
    <property type="match status" value="1"/>
</dbReference>
<evidence type="ECO:0000256" key="3">
    <source>
        <dbReference type="ARBA" id="ARBA00011958"/>
    </source>
</evidence>
<dbReference type="InterPro" id="IPR036237">
    <property type="entry name" value="Xyl_isomerase-like_sf"/>
</dbReference>
<comment type="similarity">
    <text evidence="1 9 10">Belongs to the xylose isomerase family.</text>
</comment>
<evidence type="ECO:0000256" key="11">
    <source>
        <dbReference type="RuleBase" id="RU000610"/>
    </source>
</evidence>
<feature type="binding site" evidence="9">
    <location>
        <position position="240"/>
    </location>
    <ligand>
        <name>Mg(2+)</name>
        <dbReference type="ChEBI" id="CHEBI:18420"/>
        <label>1</label>
    </ligand>
</feature>
<dbReference type="PANTHER" id="PTHR48408">
    <property type="match status" value="1"/>
</dbReference>
<evidence type="ECO:0000313" key="13">
    <source>
        <dbReference type="Proteomes" id="UP001409585"/>
    </source>
</evidence>
<keyword evidence="9" id="KW-0460">Magnesium</keyword>
<dbReference type="GO" id="GO:0000287">
    <property type="term" value="F:magnesium ion binding"/>
    <property type="evidence" value="ECO:0007669"/>
    <property type="project" value="UniProtKB-UniRule"/>
</dbReference>
<comment type="caution">
    <text evidence="12">The sequence shown here is derived from an EMBL/GenBank/DDBJ whole genome shotgun (WGS) entry which is preliminary data.</text>
</comment>
<name>A0AAV3UAV8_9ALTE</name>
<feature type="binding site" evidence="9">
    <location>
        <position position="304"/>
    </location>
    <ligand>
        <name>Mg(2+)</name>
        <dbReference type="ChEBI" id="CHEBI:18420"/>
        <label>1</label>
    </ligand>
</feature>
<dbReference type="AlphaFoldDB" id="A0AAV3UAV8"/>
<dbReference type="NCBIfam" id="NF003998">
    <property type="entry name" value="PRK05474.1"/>
    <property type="match status" value="1"/>
</dbReference>
<keyword evidence="5 9" id="KW-0479">Metal-binding</keyword>
<gene>
    <name evidence="9 12" type="primary">xylA</name>
    <name evidence="12" type="ORF">GCM10025791_49780</name>
</gene>
<evidence type="ECO:0000256" key="2">
    <source>
        <dbReference type="ARBA" id="ARBA00011881"/>
    </source>
</evidence>
<keyword evidence="9" id="KW-0963">Cytoplasm</keyword>
<dbReference type="SUPFAM" id="SSF51658">
    <property type="entry name" value="Xylose isomerase-like"/>
    <property type="match status" value="1"/>
</dbReference>
<evidence type="ECO:0000256" key="4">
    <source>
        <dbReference type="ARBA" id="ARBA00022629"/>
    </source>
</evidence>
<dbReference type="InterPro" id="IPR013452">
    <property type="entry name" value="Xylose_isom_bac"/>
</dbReference>
<dbReference type="PROSITE" id="PS51415">
    <property type="entry name" value="XYLOSE_ISOMERASE"/>
    <property type="match status" value="1"/>
</dbReference>
<keyword evidence="13" id="KW-1185">Reference proteome</keyword>
<comment type="cofactor">
    <cofactor evidence="9">
        <name>Mg(2+)</name>
        <dbReference type="ChEBI" id="CHEBI:18420"/>
    </cofactor>
    <text evidence="9">Binds 2 magnesium ions per subunit.</text>
</comment>
<evidence type="ECO:0000256" key="6">
    <source>
        <dbReference type="ARBA" id="ARBA00023235"/>
    </source>
</evidence>
<dbReference type="HAMAP" id="MF_00455">
    <property type="entry name" value="Xylose_isom_A"/>
    <property type="match status" value="1"/>
</dbReference>
<protein>
    <recommendedName>
        <fullName evidence="3 9">Xylose isomerase</fullName>
        <ecNumber evidence="3 9">5.3.1.5</ecNumber>
    </recommendedName>
</protein>
<keyword evidence="7 9" id="KW-0119">Carbohydrate metabolism</keyword>
<dbReference type="GO" id="GO:0009045">
    <property type="term" value="F:xylose isomerase activity"/>
    <property type="evidence" value="ECO:0007669"/>
    <property type="project" value="UniProtKB-UniRule"/>
</dbReference>
<dbReference type="PANTHER" id="PTHR48408:SF1">
    <property type="entry name" value="XYLOSE ISOMERASE"/>
    <property type="match status" value="1"/>
</dbReference>
<proteinExistence type="inferred from homology"/>
<organism evidence="12 13">
    <name type="scientific">Halioxenophilus aromaticivorans</name>
    <dbReference type="NCBI Taxonomy" id="1306992"/>
    <lineage>
        <taxon>Bacteria</taxon>
        <taxon>Pseudomonadati</taxon>
        <taxon>Pseudomonadota</taxon>
        <taxon>Gammaproteobacteria</taxon>
        <taxon>Alteromonadales</taxon>
        <taxon>Alteromonadaceae</taxon>
        <taxon>Halioxenophilus</taxon>
    </lineage>
</organism>
<feature type="binding site" evidence="9">
    <location>
        <position position="347"/>
    </location>
    <ligand>
        <name>Mg(2+)</name>
        <dbReference type="ChEBI" id="CHEBI:18420"/>
        <label>1</label>
    </ligand>
</feature>
<evidence type="ECO:0000256" key="1">
    <source>
        <dbReference type="ARBA" id="ARBA00005765"/>
    </source>
</evidence>
<accession>A0AAV3UAV8</accession>
<reference evidence="13" key="1">
    <citation type="journal article" date="2019" name="Int. J. Syst. Evol. Microbiol.">
        <title>The Global Catalogue of Microorganisms (GCM) 10K type strain sequencing project: providing services to taxonomists for standard genome sequencing and annotation.</title>
        <authorList>
            <consortium name="The Broad Institute Genomics Platform"/>
            <consortium name="The Broad Institute Genome Sequencing Center for Infectious Disease"/>
            <person name="Wu L."/>
            <person name="Ma J."/>
        </authorList>
    </citation>
    <scope>NUCLEOTIDE SEQUENCE [LARGE SCALE GENOMIC DNA]</scope>
    <source>
        <strain evidence="13">JCM 19134</strain>
    </source>
</reference>
<keyword evidence="6 9" id="KW-0413">Isomerase</keyword>
<dbReference type="Gene3D" id="3.20.20.150">
    <property type="entry name" value="Divalent-metal-dependent TIM barrel enzymes"/>
    <property type="match status" value="1"/>
</dbReference>